<evidence type="ECO:0000259" key="1">
    <source>
        <dbReference type="Pfam" id="PF13521"/>
    </source>
</evidence>
<dbReference type="InterPro" id="IPR038727">
    <property type="entry name" value="NadR/Ttd14_AAA_dom"/>
</dbReference>
<dbReference type="SUPFAM" id="SSF52540">
    <property type="entry name" value="P-loop containing nucleoside triphosphate hydrolases"/>
    <property type="match status" value="1"/>
</dbReference>
<dbReference type="RefSeq" id="WP_345825703.1">
    <property type="nucleotide sequence ID" value="NZ_JBDIML010000004.1"/>
</dbReference>
<proteinExistence type="predicted"/>
<accession>A0ABU9XIY9</accession>
<protein>
    <submittedName>
        <fullName evidence="2">AAA family ATPase</fullName>
    </submittedName>
</protein>
<comment type="caution">
    <text evidence="2">The sequence shown here is derived from an EMBL/GenBank/DDBJ whole genome shotgun (WGS) entry which is preliminary data.</text>
</comment>
<organism evidence="2 3">
    <name type="scientific">Ornithinibacillus xuwenensis</name>
    <dbReference type="NCBI Taxonomy" id="3144668"/>
    <lineage>
        <taxon>Bacteria</taxon>
        <taxon>Bacillati</taxon>
        <taxon>Bacillota</taxon>
        <taxon>Bacilli</taxon>
        <taxon>Bacillales</taxon>
        <taxon>Bacillaceae</taxon>
        <taxon>Ornithinibacillus</taxon>
    </lineage>
</organism>
<sequence>MAIICLEGASAVGKTTTSNELARMKNTYIVPEVNLLFERPKFETNTWYLERQVDRWKIAQEKQSKYDLVILDGDIFQPLSYNWCFDFKIYEQSLDIIYEFYREEIIKKKLMFPDKYFYLYTSINNLTNRKENDRTRKRRNFESHLDIIEPHQRYYEALYKFEPQFVQLIDAKNIEDNARVIKDNLPSSTPYRDSEELLDSIKNWLMKNKP</sequence>
<dbReference type="Pfam" id="PF13521">
    <property type="entry name" value="AAA_28"/>
    <property type="match status" value="1"/>
</dbReference>
<dbReference type="EMBL" id="JBDIML010000004">
    <property type="protein sequence ID" value="MEN2768224.1"/>
    <property type="molecule type" value="Genomic_DNA"/>
</dbReference>
<feature type="domain" description="NadR/Ttd14 AAA" evidence="1">
    <location>
        <begin position="4"/>
        <end position="136"/>
    </location>
</feature>
<dbReference type="InterPro" id="IPR027417">
    <property type="entry name" value="P-loop_NTPase"/>
</dbReference>
<evidence type="ECO:0000313" key="2">
    <source>
        <dbReference type="EMBL" id="MEN2768224.1"/>
    </source>
</evidence>
<reference evidence="2 3" key="1">
    <citation type="submission" date="2024-05" db="EMBL/GenBank/DDBJ databases">
        <authorList>
            <person name="Haq I."/>
            <person name="Ullah Z."/>
            <person name="Ahmad R."/>
            <person name="Li M."/>
            <person name="Tong Y."/>
        </authorList>
    </citation>
    <scope>NUCLEOTIDE SEQUENCE [LARGE SCALE GENOMIC DNA]</scope>
    <source>
        <strain evidence="2 3">16A2E</strain>
    </source>
</reference>
<name>A0ABU9XIY9_9BACI</name>
<dbReference type="Gene3D" id="3.40.50.300">
    <property type="entry name" value="P-loop containing nucleotide triphosphate hydrolases"/>
    <property type="match status" value="1"/>
</dbReference>
<evidence type="ECO:0000313" key="3">
    <source>
        <dbReference type="Proteomes" id="UP001444625"/>
    </source>
</evidence>
<gene>
    <name evidence="2" type="ORF">ABC228_13670</name>
</gene>
<keyword evidence="3" id="KW-1185">Reference proteome</keyword>
<dbReference type="Proteomes" id="UP001444625">
    <property type="component" value="Unassembled WGS sequence"/>
</dbReference>